<evidence type="ECO:0000259" key="1">
    <source>
        <dbReference type="SMART" id="SM00986"/>
    </source>
</evidence>
<dbReference type="RefSeq" id="WP_170076892.1">
    <property type="nucleotide sequence ID" value="NZ_JABAFA010000001.1"/>
</dbReference>
<dbReference type="InterPro" id="IPR026353">
    <property type="entry name" value="Hypoxan-DNA_Glyclase"/>
</dbReference>
<dbReference type="GO" id="GO:0033958">
    <property type="term" value="F:DNA-deoxyinosine glycosylase activity"/>
    <property type="evidence" value="ECO:0007669"/>
    <property type="project" value="UniProtKB-EC"/>
</dbReference>
<dbReference type="NCBIfam" id="TIGR04274">
    <property type="entry name" value="hypoxanDNAglyco"/>
    <property type="match status" value="1"/>
</dbReference>
<keyword evidence="2" id="KW-0326">Glycosidase</keyword>
<dbReference type="SMART" id="SM00986">
    <property type="entry name" value="UDG"/>
    <property type="match status" value="1"/>
</dbReference>
<keyword evidence="3" id="KW-1185">Reference proteome</keyword>
<dbReference type="InterPro" id="IPR036895">
    <property type="entry name" value="Uracil-DNA_glycosylase-like_sf"/>
</dbReference>
<proteinExistence type="predicted"/>
<keyword evidence="2" id="KW-0378">Hydrolase</keyword>
<dbReference type="EC" id="3.2.2.15" evidence="2"/>
<comment type="caution">
    <text evidence="2">The sequence shown here is derived from an EMBL/GenBank/DDBJ whole genome shotgun (WGS) entry which is preliminary data.</text>
</comment>
<protein>
    <submittedName>
        <fullName evidence="2">DNA-deoxyinosine glycosylase</fullName>
        <ecNumber evidence="2">3.2.2.15</ecNumber>
    </submittedName>
</protein>
<dbReference type="Pfam" id="PF03167">
    <property type="entry name" value="UDG"/>
    <property type="match status" value="1"/>
</dbReference>
<feature type="domain" description="Uracil-DNA glycosylase-like" evidence="1">
    <location>
        <begin position="9"/>
        <end position="166"/>
    </location>
</feature>
<dbReference type="AlphaFoldDB" id="A0A848B2D2"/>
<dbReference type="SUPFAM" id="SSF52141">
    <property type="entry name" value="Uracil-DNA glycosylase-like"/>
    <property type="match status" value="1"/>
</dbReference>
<evidence type="ECO:0000313" key="2">
    <source>
        <dbReference type="EMBL" id="NMD98023.1"/>
    </source>
</evidence>
<name>A0A848B2D2_9FIRM</name>
<dbReference type="InterPro" id="IPR005122">
    <property type="entry name" value="Uracil-DNA_glycosylase-like"/>
</dbReference>
<dbReference type="Proteomes" id="UP000543804">
    <property type="component" value="Unassembled WGS sequence"/>
</dbReference>
<reference evidence="2 3" key="1">
    <citation type="submission" date="2020-04" db="EMBL/GenBank/DDBJ databases">
        <authorList>
            <person name="Hitch T.C.A."/>
            <person name="Wylensek D."/>
            <person name="Clavel T."/>
        </authorList>
    </citation>
    <scope>NUCLEOTIDE SEQUENCE [LARGE SCALE GENOMIC DNA]</scope>
    <source>
        <strain evidence="2 3">PG-130-P53-12</strain>
    </source>
</reference>
<organism evidence="2 3">
    <name type="scientific">Selenomonas bovis</name>
    <dbReference type="NCBI Taxonomy" id="416586"/>
    <lineage>
        <taxon>Bacteria</taxon>
        <taxon>Bacillati</taxon>
        <taxon>Bacillota</taxon>
        <taxon>Negativicutes</taxon>
        <taxon>Selenomonadales</taxon>
        <taxon>Selenomonadaceae</taxon>
        <taxon>Selenomonas</taxon>
    </lineage>
</organism>
<accession>A0A848B2D2</accession>
<dbReference type="CDD" id="cd10032">
    <property type="entry name" value="UDG-F6_HDG"/>
    <property type="match status" value="1"/>
</dbReference>
<dbReference type="EMBL" id="JABAFA010000001">
    <property type="protein sequence ID" value="NMD98023.1"/>
    <property type="molecule type" value="Genomic_DNA"/>
</dbReference>
<dbReference type="SMART" id="SM00987">
    <property type="entry name" value="UreE_C"/>
    <property type="match status" value="1"/>
</dbReference>
<evidence type="ECO:0000313" key="3">
    <source>
        <dbReference type="Proteomes" id="UP000543804"/>
    </source>
</evidence>
<sequence length="189" mass="20810">MDTHCVGFPPSIDAGCRVLVLGSMPSVKSLAAQQYYAHPQNRFWPLMALLLTGAAEPPADYGERLHLLLSHHIALWDAIASCERVGSLDTAIHEERGNDFTSFLAAHPAIHIICFNGAKSYQCFRRYNRPLLTRADLTFHQLPSTSPANAKWRLPMLAEVWGEAILGAPPTGKLSSRSTPRRAPRASRG</sequence>
<gene>
    <name evidence="2" type="ORF">HF878_00790</name>
</gene>
<dbReference type="Gene3D" id="3.40.470.10">
    <property type="entry name" value="Uracil-DNA glycosylase-like domain"/>
    <property type="match status" value="1"/>
</dbReference>